<evidence type="ECO:0000256" key="9">
    <source>
        <dbReference type="RuleBase" id="RU369079"/>
    </source>
</evidence>
<sequence>MRFVLRDAEKIICAVIFLAMTALGFVNVVVRYATNYSLASSEELLTNGFLLLTIFGAAVAARTGDHLAVTLVYDLVPTPLRKLILIVSSVLAVLLLALSAWFCWQLTANQMASGIRSYALQIPAWYYSAGLPFGFALIILRYAQHAMDSWRDMENKTENGDQAHV</sequence>
<dbReference type="Proteomes" id="UP000239434">
    <property type="component" value="Unassembled WGS sequence"/>
</dbReference>
<feature type="transmembrane region" description="Helical" evidence="9">
    <location>
        <begin position="12"/>
        <end position="32"/>
    </location>
</feature>
<evidence type="ECO:0000256" key="5">
    <source>
        <dbReference type="ARBA" id="ARBA00022692"/>
    </source>
</evidence>
<comment type="caution">
    <text evidence="11">The sequence shown here is derived from an EMBL/GenBank/DDBJ whole genome shotgun (WGS) entry which is preliminary data.</text>
</comment>
<comment type="similarity">
    <text evidence="8 9">Belongs to the TRAP transporter small permease family.</text>
</comment>
<keyword evidence="2 9" id="KW-0813">Transport</keyword>
<dbReference type="Pfam" id="PF04290">
    <property type="entry name" value="DctQ"/>
    <property type="match status" value="1"/>
</dbReference>
<evidence type="ECO:0000259" key="10">
    <source>
        <dbReference type="Pfam" id="PF04290"/>
    </source>
</evidence>
<keyword evidence="12" id="KW-1185">Reference proteome</keyword>
<dbReference type="RefSeq" id="WP_105744977.1">
    <property type="nucleotide sequence ID" value="NZ_PVBR01000026.1"/>
</dbReference>
<dbReference type="GO" id="GO:0015740">
    <property type="term" value="P:C4-dicarboxylate transport"/>
    <property type="evidence" value="ECO:0007669"/>
    <property type="project" value="TreeGrafter"/>
</dbReference>
<evidence type="ECO:0000313" key="12">
    <source>
        <dbReference type="Proteomes" id="UP000239434"/>
    </source>
</evidence>
<feature type="transmembrane region" description="Helical" evidence="9">
    <location>
        <begin position="44"/>
        <end position="62"/>
    </location>
</feature>
<keyword evidence="5 9" id="KW-0812">Transmembrane</keyword>
<comment type="subunit">
    <text evidence="9">The complex comprises the extracytoplasmic solute receptor protein and the two transmembrane proteins.</text>
</comment>
<dbReference type="EMBL" id="PVBR01000026">
    <property type="protein sequence ID" value="PRD40999.1"/>
    <property type="molecule type" value="Genomic_DNA"/>
</dbReference>
<dbReference type="AlphaFoldDB" id="A0A2S9IKF5"/>
<dbReference type="InterPro" id="IPR007387">
    <property type="entry name" value="TRAP_DctQ"/>
</dbReference>
<dbReference type="PANTHER" id="PTHR35011">
    <property type="entry name" value="2,3-DIKETO-L-GULONATE TRAP TRANSPORTER SMALL PERMEASE PROTEIN YIAM"/>
    <property type="match status" value="1"/>
</dbReference>
<keyword evidence="3" id="KW-1003">Cell membrane</keyword>
<evidence type="ECO:0000256" key="4">
    <source>
        <dbReference type="ARBA" id="ARBA00022519"/>
    </source>
</evidence>
<evidence type="ECO:0000256" key="3">
    <source>
        <dbReference type="ARBA" id="ARBA00022475"/>
    </source>
</evidence>
<dbReference type="GO" id="GO:0005886">
    <property type="term" value="C:plasma membrane"/>
    <property type="evidence" value="ECO:0007669"/>
    <property type="project" value="UniProtKB-SubCell"/>
</dbReference>
<evidence type="ECO:0000256" key="7">
    <source>
        <dbReference type="ARBA" id="ARBA00023136"/>
    </source>
</evidence>
<organism evidence="11 12">
    <name type="scientific">Phyllobacterium phragmitis</name>
    <dbReference type="NCBI Taxonomy" id="2670329"/>
    <lineage>
        <taxon>Bacteria</taxon>
        <taxon>Pseudomonadati</taxon>
        <taxon>Pseudomonadota</taxon>
        <taxon>Alphaproteobacteria</taxon>
        <taxon>Hyphomicrobiales</taxon>
        <taxon>Phyllobacteriaceae</taxon>
        <taxon>Phyllobacterium</taxon>
    </lineage>
</organism>
<evidence type="ECO:0000256" key="6">
    <source>
        <dbReference type="ARBA" id="ARBA00022989"/>
    </source>
</evidence>
<keyword evidence="7 9" id="KW-0472">Membrane</keyword>
<evidence type="ECO:0000313" key="11">
    <source>
        <dbReference type="EMBL" id="PRD40999.1"/>
    </source>
</evidence>
<evidence type="ECO:0000256" key="2">
    <source>
        <dbReference type="ARBA" id="ARBA00022448"/>
    </source>
</evidence>
<protein>
    <recommendedName>
        <fullName evidence="9">TRAP transporter small permease protein</fullName>
    </recommendedName>
</protein>
<feature type="transmembrane region" description="Helical" evidence="9">
    <location>
        <begin position="83"/>
        <end position="104"/>
    </location>
</feature>
<feature type="transmembrane region" description="Helical" evidence="9">
    <location>
        <begin position="124"/>
        <end position="143"/>
    </location>
</feature>
<proteinExistence type="inferred from homology"/>
<keyword evidence="4 9" id="KW-0997">Cell inner membrane</keyword>
<comment type="subcellular location">
    <subcellularLocation>
        <location evidence="1 9">Cell inner membrane</location>
        <topology evidence="1 9">Multi-pass membrane protein</topology>
    </subcellularLocation>
</comment>
<dbReference type="InterPro" id="IPR055348">
    <property type="entry name" value="DctQ"/>
</dbReference>
<gene>
    <name evidence="11" type="ORF">C5748_23740</name>
</gene>
<reference evidence="11 12" key="1">
    <citation type="submission" date="2018-02" db="EMBL/GenBank/DDBJ databases">
        <title>The draft genome of Phyllobacterium sp. 1N-3.</title>
        <authorList>
            <person name="Liu L."/>
            <person name="Li L."/>
            <person name="Zhang X."/>
            <person name="Wang T."/>
            <person name="Liang L."/>
        </authorList>
    </citation>
    <scope>NUCLEOTIDE SEQUENCE [LARGE SCALE GENOMIC DNA]</scope>
    <source>
        <strain evidence="11 12">1N-3</strain>
    </source>
</reference>
<evidence type="ECO:0000256" key="8">
    <source>
        <dbReference type="ARBA" id="ARBA00038436"/>
    </source>
</evidence>
<name>A0A2S9IKF5_9HYPH</name>
<keyword evidence="6 9" id="KW-1133">Transmembrane helix</keyword>
<feature type="domain" description="Tripartite ATP-independent periplasmic transporters DctQ component" evidence="10">
    <location>
        <begin position="20"/>
        <end position="151"/>
    </location>
</feature>
<evidence type="ECO:0000256" key="1">
    <source>
        <dbReference type="ARBA" id="ARBA00004429"/>
    </source>
</evidence>
<accession>A0A2S9IKF5</accession>
<comment type="function">
    <text evidence="9">Part of the tripartite ATP-independent periplasmic (TRAP) transport system.</text>
</comment>
<dbReference type="PANTHER" id="PTHR35011:SF2">
    <property type="entry name" value="2,3-DIKETO-L-GULONATE TRAP TRANSPORTER SMALL PERMEASE PROTEIN YIAM"/>
    <property type="match status" value="1"/>
</dbReference>
<dbReference type="GO" id="GO:0022857">
    <property type="term" value="F:transmembrane transporter activity"/>
    <property type="evidence" value="ECO:0007669"/>
    <property type="project" value="UniProtKB-UniRule"/>
</dbReference>